<dbReference type="InterPro" id="IPR005312">
    <property type="entry name" value="DUF1759"/>
</dbReference>
<comment type="caution">
    <text evidence="2">The sequence shown here is derived from an EMBL/GenBank/DDBJ whole genome shotgun (WGS) entry which is preliminary data.</text>
</comment>
<gene>
    <name evidence="2" type="ORF">TSAR_005581</name>
</gene>
<sequence length="488" mass="56066">MRFFSSHVTEQPSTPSIKNKPATMDELIARQAKEADLMTRAYLNLTKKSQQSSKGAIQSRMSMLDAKWNSLQERHEQILAIKTAADESKTYFKEEFFDNFDEIYIDQRAKFLDALATLEEQAAPGTETDAHPERKPAVRKLPPISLPQFSGKYSDWSSFKNMFTAFMKHDTDLQDVERLYYLKSCLSGEAADLLKNVSVTDDNYNRAWSRLKDHYENKRALINLCINSLLEIAAVSRESYKALKTLRDATAEAIEMLQTLGRPVEHMDDFLVNLTVRRFDTITRRDWELALGDTKTPTTWKEVDTFLKSRIQALEVSLPQQPALSTAGQTSQKKISTVSTKKSNASGRTVHTIAQRPRRCSYCQGDHSITACNQFRAYDHYNRTWYRLKDHYENKRALINLCINSLLEIAAVSRESYKALKTLRDATAEAIEMLQTLGRPVEHMDDFLVNLTVRRFDTITPRNWELALGDTKTPTTWKEVDTFLKSRI</sequence>
<reference evidence="2 3" key="1">
    <citation type="journal article" date="2017" name="Curr. Biol.">
        <title>The Evolution of Venom by Co-option of Single-Copy Genes.</title>
        <authorList>
            <person name="Martinson E.O."/>
            <person name="Mrinalini"/>
            <person name="Kelkar Y.D."/>
            <person name="Chang C.H."/>
            <person name="Werren J.H."/>
        </authorList>
    </citation>
    <scope>NUCLEOTIDE SEQUENCE [LARGE SCALE GENOMIC DNA]</scope>
    <source>
        <strain evidence="2 3">Alberta</strain>
        <tissue evidence="2">Whole body</tissue>
    </source>
</reference>
<dbReference type="AlphaFoldDB" id="A0A232EGU7"/>
<proteinExistence type="predicted"/>
<protein>
    <submittedName>
        <fullName evidence="2">Uncharacterized protein</fullName>
    </submittedName>
</protein>
<name>A0A232EGU7_9HYME</name>
<dbReference type="STRING" id="543379.A0A232EGU7"/>
<feature type="compositionally biased region" description="Polar residues" evidence="1">
    <location>
        <begin position="1"/>
        <end position="17"/>
    </location>
</feature>
<dbReference type="OrthoDB" id="7994850at2759"/>
<keyword evidence="3" id="KW-1185">Reference proteome</keyword>
<organism evidence="2 3">
    <name type="scientific">Trichomalopsis sarcophagae</name>
    <dbReference type="NCBI Taxonomy" id="543379"/>
    <lineage>
        <taxon>Eukaryota</taxon>
        <taxon>Metazoa</taxon>
        <taxon>Ecdysozoa</taxon>
        <taxon>Arthropoda</taxon>
        <taxon>Hexapoda</taxon>
        <taxon>Insecta</taxon>
        <taxon>Pterygota</taxon>
        <taxon>Neoptera</taxon>
        <taxon>Endopterygota</taxon>
        <taxon>Hymenoptera</taxon>
        <taxon>Apocrita</taxon>
        <taxon>Proctotrupomorpha</taxon>
        <taxon>Chalcidoidea</taxon>
        <taxon>Pteromalidae</taxon>
        <taxon>Pteromalinae</taxon>
        <taxon>Trichomalopsis</taxon>
    </lineage>
</organism>
<feature type="region of interest" description="Disordered" evidence="1">
    <location>
        <begin position="1"/>
        <end position="20"/>
    </location>
</feature>
<dbReference type="PANTHER" id="PTHR22954:SF3">
    <property type="entry name" value="PROTEIN CBG08539"/>
    <property type="match status" value="1"/>
</dbReference>
<dbReference type="Pfam" id="PF03564">
    <property type="entry name" value="DUF1759"/>
    <property type="match status" value="2"/>
</dbReference>
<dbReference type="PANTHER" id="PTHR22954">
    <property type="entry name" value="RETROVIRAL PROTEASE-RELATED"/>
    <property type="match status" value="1"/>
</dbReference>
<dbReference type="Proteomes" id="UP000215335">
    <property type="component" value="Unassembled WGS sequence"/>
</dbReference>
<evidence type="ECO:0000313" key="2">
    <source>
        <dbReference type="EMBL" id="OXU17542.1"/>
    </source>
</evidence>
<dbReference type="EMBL" id="NNAY01004695">
    <property type="protein sequence ID" value="OXU17542.1"/>
    <property type="molecule type" value="Genomic_DNA"/>
</dbReference>
<accession>A0A232EGU7</accession>
<evidence type="ECO:0000313" key="3">
    <source>
        <dbReference type="Proteomes" id="UP000215335"/>
    </source>
</evidence>
<evidence type="ECO:0000256" key="1">
    <source>
        <dbReference type="SAM" id="MobiDB-lite"/>
    </source>
</evidence>